<geneLocation type="plasmid" evidence="2 3">
    <name>pXCEL01</name>
</geneLocation>
<reference evidence="2 3" key="1">
    <citation type="journal article" date="2010" name="Stand. Genomic Sci.">
        <title>Complete genome sequence of Xylanimonas cellulosilytica type strain (XIL07).</title>
        <authorList>
            <person name="Foster B."/>
            <person name="Pukall R."/>
            <person name="Abt B."/>
            <person name="Nolan M."/>
            <person name="Glavina Del Rio T."/>
            <person name="Chen F."/>
            <person name="Lucas S."/>
            <person name="Tice H."/>
            <person name="Pitluck S."/>
            <person name="Cheng J.-F."/>
            <person name="Chertkov O."/>
            <person name="Brettin T."/>
            <person name="Han C."/>
            <person name="Detter J.C."/>
            <person name="Bruce D."/>
            <person name="Goodwin L."/>
            <person name="Ivanova N."/>
            <person name="Mavromatis K."/>
            <person name="Pati A."/>
            <person name="Mikhailova N."/>
            <person name="Chen A."/>
            <person name="Palaniappan K."/>
            <person name="Land M."/>
            <person name="Hauser L."/>
            <person name="Chang Y.-J."/>
            <person name="Jeffries C.D."/>
            <person name="Chain P."/>
            <person name="Rohde M."/>
            <person name="Goeker M."/>
            <person name="Bristow J."/>
            <person name="Eisen J.A."/>
            <person name="Markowitz V."/>
            <person name="Hugenholtz P."/>
            <person name="Kyrpides N.C."/>
            <person name="Klenk H.-P."/>
            <person name="Lapidus A."/>
        </authorList>
    </citation>
    <scope>NUCLEOTIDE SEQUENCE [LARGE SCALE GENOMIC DNA]</scope>
    <source>
        <strain evidence="3">DSM 15894 / CECT 5975 / LMG 20990 / XIL07</strain>
        <plasmid evidence="3">Plasmid pXCEL01</plasmid>
    </source>
</reference>
<sequence length="137" mass="14780">MGRGPSTAPAPHRVTTWTRVNAWTGYLILGLPAALALPALAATITKFGLWATLTGAAVSALAAIGPVAAWTIYTRRRPSTRRGAQIWLATAAVVLTALWVSPLFFWTGPVVVLLVSELARALFEHRRRIRAARLEEA</sequence>
<dbReference type="Proteomes" id="UP000002255">
    <property type="component" value="Plasmid pXCEL01"/>
</dbReference>
<keyword evidence="1" id="KW-0812">Transmembrane</keyword>
<evidence type="ECO:0000313" key="2">
    <source>
        <dbReference type="EMBL" id="ACZ32450.1"/>
    </source>
</evidence>
<proteinExistence type="predicted"/>
<name>D1C0Y4_XYLCX</name>
<dbReference type="EMBL" id="CP001822">
    <property type="protein sequence ID" value="ACZ32450.1"/>
    <property type="molecule type" value="Genomic_DNA"/>
</dbReference>
<accession>D1C0Y4</accession>
<dbReference type="AlphaFoldDB" id="D1C0Y4"/>
<dbReference type="KEGG" id="xce:Xcel_3451"/>
<keyword evidence="3" id="KW-1185">Reference proteome</keyword>
<protein>
    <recommendedName>
        <fullName evidence="4">Integral membrane protein</fullName>
    </recommendedName>
</protein>
<evidence type="ECO:0000256" key="1">
    <source>
        <dbReference type="SAM" id="Phobius"/>
    </source>
</evidence>
<evidence type="ECO:0000313" key="3">
    <source>
        <dbReference type="Proteomes" id="UP000002255"/>
    </source>
</evidence>
<dbReference type="HOGENOM" id="CLU_1864377_0_0_11"/>
<keyword evidence="1" id="KW-0472">Membrane</keyword>
<feature type="transmembrane region" description="Helical" evidence="1">
    <location>
        <begin position="47"/>
        <end position="72"/>
    </location>
</feature>
<keyword evidence="1" id="KW-1133">Transmembrane helix</keyword>
<feature type="transmembrane region" description="Helical" evidence="1">
    <location>
        <begin position="20"/>
        <end position="41"/>
    </location>
</feature>
<evidence type="ECO:0008006" key="4">
    <source>
        <dbReference type="Google" id="ProtNLM"/>
    </source>
</evidence>
<keyword evidence="2" id="KW-0614">Plasmid</keyword>
<feature type="transmembrane region" description="Helical" evidence="1">
    <location>
        <begin position="84"/>
        <end position="100"/>
    </location>
</feature>
<gene>
    <name evidence="2" type="ORF">Xcel_3451</name>
</gene>
<organism evidence="2 3">
    <name type="scientific">Xylanimonas cellulosilytica (strain DSM 15894 / JCM 12276 / CECT 5975 / KCTC 9989 / LMG 20990 / NBRC 107835 / XIL07)</name>
    <dbReference type="NCBI Taxonomy" id="446471"/>
    <lineage>
        <taxon>Bacteria</taxon>
        <taxon>Bacillati</taxon>
        <taxon>Actinomycetota</taxon>
        <taxon>Actinomycetes</taxon>
        <taxon>Micrococcales</taxon>
        <taxon>Promicromonosporaceae</taxon>
        <taxon>Xylanimonas</taxon>
    </lineage>
</organism>